<keyword evidence="3" id="KW-1185">Reference proteome</keyword>
<gene>
    <name evidence="2" type="ORF">GCM10010842_32470</name>
</gene>
<dbReference type="Proteomes" id="UP000645517">
    <property type="component" value="Unassembled WGS sequence"/>
</dbReference>
<protein>
    <recommendedName>
        <fullName evidence="4">HNH endonuclease</fullName>
    </recommendedName>
</protein>
<comment type="caution">
    <text evidence="2">The sequence shown here is derived from an EMBL/GenBank/DDBJ whole genome shotgun (WGS) entry which is preliminary data.</text>
</comment>
<dbReference type="RefSeq" id="WP_189058632.1">
    <property type="nucleotide sequence ID" value="NZ_BMOR01000021.1"/>
</dbReference>
<evidence type="ECO:0000313" key="3">
    <source>
        <dbReference type="Proteomes" id="UP000645517"/>
    </source>
</evidence>
<feature type="region of interest" description="Disordered" evidence="1">
    <location>
        <begin position="88"/>
        <end position="114"/>
    </location>
</feature>
<evidence type="ECO:0000313" key="2">
    <source>
        <dbReference type="EMBL" id="GGN44211.1"/>
    </source>
</evidence>
<dbReference type="EMBL" id="BMOR01000021">
    <property type="protein sequence ID" value="GGN44211.1"/>
    <property type="molecule type" value="Genomic_DNA"/>
</dbReference>
<sequence length="114" mass="12669">MPIRPENRKLYPSDWKDVTAKIRERAGNRCEGSPAYPDCRAANGEPHPVTSSRVVLTVAHLDHDPRNSDPANLRAWCQRCHLTYDAPRKAADRKARNARSAPIQADQCSGQAPA</sequence>
<organism evidence="2 3">
    <name type="scientific">Deinococcus daejeonensis</name>
    <dbReference type="NCBI Taxonomy" id="1007098"/>
    <lineage>
        <taxon>Bacteria</taxon>
        <taxon>Thermotogati</taxon>
        <taxon>Deinococcota</taxon>
        <taxon>Deinococci</taxon>
        <taxon>Deinococcales</taxon>
        <taxon>Deinococcaceae</taxon>
        <taxon>Deinococcus</taxon>
    </lineage>
</organism>
<proteinExistence type="predicted"/>
<evidence type="ECO:0000256" key="1">
    <source>
        <dbReference type="SAM" id="MobiDB-lite"/>
    </source>
</evidence>
<accession>A0ABQ2JEB2</accession>
<name>A0ABQ2JEB2_9DEIO</name>
<reference evidence="3" key="1">
    <citation type="journal article" date="2019" name="Int. J. Syst. Evol. Microbiol.">
        <title>The Global Catalogue of Microorganisms (GCM) 10K type strain sequencing project: providing services to taxonomists for standard genome sequencing and annotation.</title>
        <authorList>
            <consortium name="The Broad Institute Genomics Platform"/>
            <consortium name="The Broad Institute Genome Sequencing Center for Infectious Disease"/>
            <person name="Wu L."/>
            <person name="Ma J."/>
        </authorList>
    </citation>
    <scope>NUCLEOTIDE SEQUENCE [LARGE SCALE GENOMIC DNA]</scope>
    <source>
        <strain evidence="3">JCM 16918</strain>
    </source>
</reference>
<evidence type="ECO:0008006" key="4">
    <source>
        <dbReference type="Google" id="ProtNLM"/>
    </source>
</evidence>